<keyword evidence="3" id="KW-1185">Reference proteome</keyword>
<protein>
    <submittedName>
        <fullName evidence="2">Uncharacterized protein</fullName>
    </submittedName>
</protein>
<comment type="caution">
    <text evidence="2">The sequence shown here is derived from an EMBL/GenBank/DDBJ whole genome shotgun (WGS) entry which is preliminary data.</text>
</comment>
<dbReference type="Proteomes" id="UP001341840">
    <property type="component" value="Unassembled WGS sequence"/>
</dbReference>
<accession>A0ABU6U869</accession>
<name>A0ABU6U869_9FABA</name>
<evidence type="ECO:0000313" key="2">
    <source>
        <dbReference type="EMBL" id="MED6156865.1"/>
    </source>
</evidence>
<dbReference type="EMBL" id="JASCZI010120884">
    <property type="protein sequence ID" value="MED6156865.1"/>
    <property type="molecule type" value="Genomic_DNA"/>
</dbReference>
<proteinExistence type="predicted"/>
<organism evidence="2 3">
    <name type="scientific">Stylosanthes scabra</name>
    <dbReference type="NCBI Taxonomy" id="79078"/>
    <lineage>
        <taxon>Eukaryota</taxon>
        <taxon>Viridiplantae</taxon>
        <taxon>Streptophyta</taxon>
        <taxon>Embryophyta</taxon>
        <taxon>Tracheophyta</taxon>
        <taxon>Spermatophyta</taxon>
        <taxon>Magnoliopsida</taxon>
        <taxon>eudicotyledons</taxon>
        <taxon>Gunneridae</taxon>
        <taxon>Pentapetalae</taxon>
        <taxon>rosids</taxon>
        <taxon>fabids</taxon>
        <taxon>Fabales</taxon>
        <taxon>Fabaceae</taxon>
        <taxon>Papilionoideae</taxon>
        <taxon>50 kb inversion clade</taxon>
        <taxon>dalbergioids sensu lato</taxon>
        <taxon>Dalbergieae</taxon>
        <taxon>Pterocarpus clade</taxon>
        <taxon>Stylosanthes</taxon>
    </lineage>
</organism>
<reference evidence="2 3" key="1">
    <citation type="journal article" date="2023" name="Plants (Basel)">
        <title>Bridging the Gap: Combining Genomics and Transcriptomics Approaches to Understand Stylosanthes scabra, an Orphan Legume from the Brazilian Caatinga.</title>
        <authorList>
            <person name="Ferreira-Neto J.R.C."/>
            <person name="da Silva M.D."/>
            <person name="Binneck E."/>
            <person name="de Melo N.F."/>
            <person name="da Silva R.H."/>
            <person name="de Melo A.L.T.M."/>
            <person name="Pandolfi V."/>
            <person name="Bustamante F.O."/>
            <person name="Brasileiro-Vidal A.C."/>
            <person name="Benko-Iseppon A.M."/>
        </authorList>
    </citation>
    <scope>NUCLEOTIDE SEQUENCE [LARGE SCALE GENOMIC DNA]</scope>
    <source>
        <tissue evidence="2">Leaves</tissue>
    </source>
</reference>
<gene>
    <name evidence="2" type="ORF">PIB30_018437</name>
</gene>
<sequence length="69" mass="7984">MFPFSSKLSRALISEDELFFGNQPRTELNKFGLTITLEHQQSPRSITPPHKPRDSPLGSPCREDFRYFS</sequence>
<evidence type="ECO:0000313" key="3">
    <source>
        <dbReference type="Proteomes" id="UP001341840"/>
    </source>
</evidence>
<evidence type="ECO:0000256" key="1">
    <source>
        <dbReference type="SAM" id="MobiDB-lite"/>
    </source>
</evidence>
<feature type="region of interest" description="Disordered" evidence="1">
    <location>
        <begin position="39"/>
        <end position="59"/>
    </location>
</feature>